<dbReference type="PANTHER" id="PTHR43677">
    <property type="entry name" value="SHORT-CHAIN DEHYDROGENASE/REDUCTASE"/>
    <property type="match status" value="1"/>
</dbReference>
<evidence type="ECO:0000313" key="5">
    <source>
        <dbReference type="Proteomes" id="UP000297014"/>
    </source>
</evidence>
<evidence type="ECO:0000313" key="3">
    <source>
        <dbReference type="EMBL" id="THG88764.1"/>
    </source>
</evidence>
<dbReference type="Proteomes" id="UP000002754">
    <property type="component" value="Unassembled WGS sequence"/>
</dbReference>
<reference evidence="3 5" key="2">
    <citation type="submission" date="2014-01" db="EMBL/GenBank/DDBJ databases">
        <title>Draft genome sequencing of Bacillus alcalophilus CGMCC 1.3604.</title>
        <authorList>
            <person name="Yang J."/>
            <person name="Diao L."/>
            <person name="Yang S."/>
        </authorList>
    </citation>
    <scope>NUCLEOTIDE SEQUENCE [LARGE SCALE GENOMIC DNA]</scope>
    <source>
        <strain evidence="3 5">CGMCC 1.3604</strain>
    </source>
</reference>
<dbReference type="Pfam" id="PF00107">
    <property type="entry name" value="ADH_zinc_N"/>
    <property type="match status" value="1"/>
</dbReference>
<sequence>MERFRALLIDVDEETKELNKKLTELTIDDLPRGEVLIKVHYSSVNYKDGMALLNNNKVVTSYPMIPGIDLAGTVTASEDSRFTKGQEVIVTSYELGTGHFGGYSEYARVPADWIVPLPEQLSLRTAMIYGTAGFTAALSIKRLLEEGVTKEAGPILVTGATGGVGSMAVMMLYTLGFEVVASTGKVTEANYLQSLGASSVVKRSEFSQQGMKPLQSGKWQAAIDPVGGQSLANVLAQLRYGGTVAVSGLTGGVKIPTTVMPFIIRGVNLVGIDSAQYPMEKRREVWQFIAEELHENERIEKIVTEVRLDEVIETLTAITANNHRGRTIVKI</sequence>
<dbReference type="EMBL" id="JALP01000313">
    <property type="protein sequence ID" value="THG88764.1"/>
    <property type="molecule type" value="Genomic_DNA"/>
</dbReference>
<dbReference type="STRING" id="1218173.BALCAV_0202710"/>
<organism evidence="2 4">
    <name type="scientific">Alkalihalobacillus alcalophilus ATCC 27647 = CGMCC 1.3604</name>
    <dbReference type="NCBI Taxonomy" id="1218173"/>
    <lineage>
        <taxon>Bacteria</taxon>
        <taxon>Bacillati</taxon>
        <taxon>Bacillota</taxon>
        <taxon>Bacilli</taxon>
        <taxon>Bacillales</taxon>
        <taxon>Bacillaceae</taxon>
        <taxon>Alkalihalobacillus</taxon>
    </lineage>
</organism>
<dbReference type="Proteomes" id="UP000297014">
    <property type="component" value="Unassembled WGS sequence"/>
</dbReference>
<feature type="domain" description="Enoyl reductase (ER)" evidence="1">
    <location>
        <begin position="17"/>
        <end position="329"/>
    </location>
</feature>
<dbReference type="OrthoDB" id="9782155at2"/>
<dbReference type="AlphaFoldDB" id="A0A094XIV2"/>
<dbReference type="SMART" id="SM00829">
    <property type="entry name" value="PKS_ER"/>
    <property type="match status" value="1"/>
</dbReference>
<reference evidence="2 4" key="1">
    <citation type="journal article" date="2014" name="Genome Announc.">
        <title>Draft Genome Sequence of Bacillus alcalophilus AV1934, a Classic Alkaliphile Isolated from Human Feces in 1934.</title>
        <authorList>
            <person name="Attie O."/>
            <person name="Jayaprakash A."/>
            <person name="Shah H."/>
            <person name="Paulsen I.T."/>
            <person name="Morino M."/>
            <person name="Takahashi Y."/>
            <person name="Narumi I."/>
            <person name="Sachidanandam R."/>
            <person name="Satoh K."/>
            <person name="Ito M."/>
            <person name="Krulwich T.A."/>
        </authorList>
    </citation>
    <scope>NUCLEOTIDE SEQUENCE [LARGE SCALE GENOMIC DNA]</scope>
    <source>
        <strain evidence="2 4">AV1934</strain>
    </source>
</reference>
<dbReference type="InterPro" id="IPR013154">
    <property type="entry name" value="ADH-like_N"/>
</dbReference>
<proteinExistence type="predicted"/>
<dbReference type="GO" id="GO:0043957">
    <property type="term" value="F:acryloyl-CoA reductase (NADPH) activity"/>
    <property type="evidence" value="ECO:0007669"/>
    <property type="project" value="TreeGrafter"/>
</dbReference>
<dbReference type="Gene3D" id="3.40.50.720">
    <property type="entry name" value="NAD(P)-binding Rossmann-like Domain"/>
    <property type="match status" value="1"/>
</dbReference>
<protein>
    <submittedName>
        <fullName evidence="2">Quinone oxidoreductase</fullName>
    </submittedName>
</protein>
<dbReference type="InterPro" id="IPR051397">
    <property type="entry name" value="Zn-ADH-like_protein"/>
</dbReference>
<dbReference type="Gene3D" id="3.90.180.10">
    <property type="entry name" value="Medium-chain alcohol dehydrogenases, catalytic domain"/>
    <property type="match status" value="1"/>
</dbReference>
<dbReference type="RefSeq" id="WP_003324259.1">
    <property type="nucleotide sequence ID" value="NZ_ALPT02000006.1"/>
</dbReference>
<gene>
    <name evidence="3" type="ORF">AJ85_00110</name>
    <name evidence="2" type="ORF">BALCAV_0202710</name>
</gene>
<dbReference type="EMBL" id="ALPT02000006">
    <property type="protein sequence ID" value="KGA98680.1"/>
    <property type="molecule type" value="Genomic_DNA"/>
</dbReference>
<dbReference type="NCBIfam" id="TIGR02823">
    <property type="entry name" value="oxido_YhdH"/>
    <property type="match status" value="1"/>
</dbReference>
<dbReference type="InterPro" id="IPR036291">
    <property type="entry name" value="NAD(P)-bd_dom_sf"/>
</dbReference>
<name>A0A094XIV2_ALKAL</name>
<dbReference type="InterPro" id="IPR020843">
    <property type="entry name" value="ER"/>
</dbReference>
<evidence type="ECO:0000313" key="4">
    <source>
        <dbReference type="Proteomes" id="UP000002754"/>
    </source>
</evidence>
<dbReference type="InterPro" id="IPR014188">
    <property type="entry name" value="Acrylyl-CoA_reductase_AcuI"/>
</dbReference>
<dbReference type="SUPFAM" id="SSF50129">
    <property type="entry name" value="GroES-like"/>
    <property type="match status" value="1"/>
</dbReference>
<evidence type="ECO:0000313" key="2">
    <source>
        <dbReference type="EMBL" id="KGA98680.1"/>
    </source>
</evidence>
<dbReference type="InterPro" id="IPR011032">
    <property type="entry name" value="GroES-like_sf"/>
</dbReference>
<keyword evidence="4" id="KW-1185">Reference proteome</keyword>
<comment type="caution">
    <text evidence="2">The sequence shown here is derived from an EMBL/GenBank/DDBJ whole genome shotgun (WGS) entry which is preliminary data.</text>
</comment>
<dbReference type="InterPro" id="IPR013149">
    <property type="entry name" value="ADH-like_C"/>
</dbReference>
<dbReference type="eggNOG" id="COG0604">
    <property type="taxonomic scope" value="Bacteria"/>
</dbReference>
<dbReference type="SUPFAM" id="SSF51735">
    <property type="entry name" value="NAD(P)-binding Rossmann-fold domains"/>
    <property type="match status" value="1"/>
</dbReference>
<evidence type="ECO:0000259" key="1">
    <source>
        <dbReference type="SMART" id="SM00829"/>
    </source>
</evidence>
<accession>A0A094XIV2</accession>
<dbReference type="PANTHER" id="PTHR43677:SF1">
    <property type="entry name" value="ACRYLYL-COA REDUCTASE ACUI-RELATED"/>
    <property type="match status" value="1"/>
</dbReference>
<dbReference type="Pfam" id="PF08240">
    <property type="entry name" value="ADH_N"/>
    <property type="match status" value="1"/>
</dbReference>